<comment type="similarity">
    <text evidence="7">Belongs to the TonB-dependent receptor family.</text>
</comment>
<dbReference type="Proteomes" id="UP001610063">
    <property type="component" value="Unassembled WGS sequence"/>
</dbReference>
<evidence type="ECO:0000256" key="3">
    <source>
        <dbReference type="ARBA" id="ARBA00022452"/>
    </source>
</evidence>
<dbReference type="InterPro" id="IPR023997">
    <property type="entry name" value="TonB-dep_OMP_SusC/RagA_CS"/>
</dbReference>
<name>A0ABW7NFQ4_9BACT</name>
<keyword evidence="10" id="KW-1185">Reference proteome</keyword>
<organism evidence="9 10">
    <name type="scientific">Marinoscillum luteum</name>
    <dbReference type="NCBI Taxonomy" id="861051"/>
    <lineage>
        <taxon>Bacteria</taxon>
        <taxon>Pseudomonadati</taxon>
        <taxon>Bacteroidota</taxon>
        <taxon>Cytophagia</taxon>
        <taxon>Cytophagales</taxon>
        <taxon>Reichenbachiellaceae</taxon>
        <taxon>Marinoscillum</taxon>
    </lineage>
</organism>
<keyword evidence="4 7" id="KW-0812">Transmembrane</keyword>
<dbReference type="SUPFAM" id="SSF56935">
    <property type="entry name" value="Porins"/>
    <property type="match status" value="1"/>
</dbReference>
<keyword evidence="3 7" id="KW-1134">Transmembrane beta strand</keyword>
<evidence type="ECO:0000259" key="8">
    <source>
        <dbReference type="Pfam" id="PF07715"/>
    </source>
</evidence>
<dbReference type="InterPro" id="IPR039426">
    <property type="entry name" value="TonB-dep_rcpt-like"/>
</dbReference>
<comment type="caution">
    <text evidence="9">The sequence shown here is derived from an EMBL/GenBank/DDBJ whole genome shotgun (WGS) entry which is preliminary data.</text>
</comment>
<keyword evidence="6 7" id="KW-0998">Cell outer membrane</keyword>
<evidence type="ECO:0000256" key="1">
    <source>
        <dbReference type="ARBA" id="ARBA00004571"/>
    </source>
</evidence>
<dbReference type="EMBL" id="JBIPKE010000020">
    <property type="protein sequence ID" value="MFH6985509.1"/>
    <property type="molecule type" value="Genomic_DNA"/>
</dbReference>
<evidence type="ECO:0000256" key="4">
    <source>
        <dbReference type="ARBA" id="ARBA00022692"/>
    </source>
</evidence>
<dbReference type="Pfam" id="PF07715">
    <property type="entry name" value="Plug"/>
    <property type="match status" value="1"/>
</dbReference>
<dbReference type="Gene3D" id="2.60.40.1120">
    <property type="entry name" value="Carboxypeptidase-like, regulatory domain"/>
    <property type="match status" value="1"/>
</dbReference>
<dbReference type="InterPro" id="IPR023996">
    <property type="entry name" value="TonB-dep_OMP_SusC/RagA"/>
</dbReference>
<keyword evidence="2 7" id="KW-0813">Transport</keyword>
<sequence length="1046" mass="113712">MKNNYMKREKWRDGLSVMIFQSLLCLSLVLFGSSAIAQDRTVSGVVRDTETGESLPGATVLEKGTSNGTVTDVEGRYNLNVGKDAVLVISFVGYQNLEFTVGAQAVIDANLTLDVSSLQEVVVVGYGTQKKALNTGANLRVDGENIQKLSTTNALQGLQGQAPGVQLSSSSGQPGSGMRVVIRGAGSLSGTGPLYVVDGVLTGDISYLNPADIASVDILKDAASAAIYGSQASNGVVLITTKKGKAGQSRVTFDSYYGVQNVARKADMLNAREYATIMNEAAINSGKLPYFNGGEIDSLAANANSDWMDEMFVNNALTQNYVLGFSGGTDVSNFSSSVSYTSQEGIVGGGEVSNYERYGFRINSERRLFDGILTIGENLSMAYTNTRGIGVGNQYNNTLRSAFNTSPFVPMYDSLGNYWDNSNATWYNGEANPYANMMINNQSEGNGQKLLGNIYAELKPIKGLSFKTRFGLDYYANEGHSYAPEYQLSIYAFRNYTEVGQSLSKGRSILWDNWASYDLNLADHGISFMVGSSVYQFQGSSMYTSNRDAVFVGLKNAYINNTTNTDGANININGGGNDPDHRLSYFGRLNYNFREKYLLNATFRADGSSRFAHGNQWGYFPSVSAGWILSEEGFLSSSSLVRYLKLRGSWGQVGNQNAGAYQYLAPISTQNVNYIFGNTEGTLTSGAYPSRLANPALQWETAEQINIGFDSRLINGGLNLSVDWYKKTNKDWLIVAPVLATAGADAPYINGGDVINTGIEVALTYNSSFGDLNYTVGVNGSYNQNKVGEIPTSDGIVHGATNQLFANSLEFYRAQSGYPIGFFWGLETDGIFQNEAEVKAHKSQEGKLVQPAAKPGDVRYVDQNGDGVIDDGDRKEIGNPNPDFIFGLNVALEYHGFDLSVLGSGVAGSQIVQSYRDHSNPYANYTSDILNRWHGEGTSNSVPRVTENASNWVEFSDLYVKNGDYLRINNITIGYDFGKLIPSESFGKLRLYASVLNLYTFTSYNGMDPEVGFGLDNGSTDRFSSGVDLGYYPRPRTYMVGLNVSF</sequence>
<dbReference type="InterPro" id="IPR008969">
    <property type="entry name" value="CarboxyPept-like_regulatory"/>
</dbReference>
<protein>
    <submittedName>
        <fullName evidence="9">SusC/RagA family TonB-linked outer membrane protein</fullName>
    </submittedName>
</protein>
<dbReference type="RefSeq" id="WP_395418947.1">
    <property type="nucleotide sequence ID" value="NZ_JBIPKE010000020.1"/>
</dbReference>
<dbReference type="Pfam" id="PF13715">
    <property type="entry name" value="CarbopepD_reg_2"/>
    <property type="match status" value="1"/>
</dbReference>
<evidence type="ECO:0000256" key="5">
    <source>
        <dbReference type="ARBA" id="ARBA00023136"/>
    </source>
</evidence>
<evidence type="ECO:0000256" key="6">
    <source>
        <dbReference type="ARBA" id="ARBA00023237"/>
    </source>
</evidence>
<dbReference type="InterPro" id="IPR037066">
    <property type="entry name" value="Plug_dom_sf"/>
</dbReference>
<evidence type="ECO:0000313" key="10">
    <source>
        <dbReference type="Proteomes" id="UP001610063"/>
    </source>
</evidence>
<evidence type="ECO:0000313" key="9">
    <source>
        <dbReference type="EMBL" id="MFH6985509.1"/>
    </source>
</evidence>
<dbReference type="SUPFAM" id="SSF49464">
    <property type="entry name" value="Carboxypeptidase regulatory domain-like"/>
    <property type="match status" value="1"/>
</dbReference>
<proteinExistence type="inferred from homology"/>
<reference evidence="9 10" key="1">
    <citation type="journal article" date="2013" name="Int. J. Syst. Evol. Microbiol.">
        <title>Marinoscillum luteum sp. nov., isolated from marine sediment.</title>
        <authorList>
            <person name="Cha I.T."/>
            <person name="Park S.J."/>
            <person name="Kim S.J."/>
            <person name="Kim J.G."/>
            <person name="Jung M.Y."/>
            <person name="Shin K.S."/>
            <person name="Kwon K.K."/>
            <person name="Yang S.H."/>
            <person name="Seo Y.S."/>
            <person name="Rhee S.K."/>
        </authorList>
    </citation>
    <scope>NUCLEOTIDE SEQUENCE [LARGE SCALE GENOMIC DNA]</scope>
    <source>
        <strain evidence="9 10">KCTC 23939</strain>
    </source>
</reference>
<dbReference type="NCBIfam" id="TIGR04056">
    <property type="entry name" value="OMP_RagA_SusC"/>
    <property type="match status" value="1"/>
</dbReference>
<accession>A0ABW7NFQ4</accession>
<keyword evidence="5 7" id="KW-0472">Membrane</keyword>
<feature type="domain" description="TonB-dependent receptor plug" evidence="8">
    <location>
        <begin position="140"/>
        <end position="236"/>
    </location>
</feature>
<evidence type="ECO:0000256" key="2">
    <source>
        <dbReference type="ARBA" id="ARBA00022448"/>
    </source>
</evidence>
<dbReference type="InterPro" id="IPR036942">
    <property type="entry name" value="Beta-barrel_TonB_sf"/>
</dbReference>
<dbReference type="PROSITE" id="PS52016">
    <property type="entry name" value="TONB_DEPENDENT_REC_3"/>
    <property type="match status" value="1"/>
</dbReference>
<gene>
    <name evidence="9" type="ORF">ACHKAR_18805</name>
</gene>
<evidence type="ECO:0000256" key="7">
    <source>
        <dbReference type="PROSITE-ProRule" id="PRU01360"/>
    </source>
</evidence>
<dbReference type="InterPro" id="IPR012910">
    <property type="entry name" value="Plug_dom"/>
</dbReference>
<dbReference type="NCBIfam" id="TIGR04057">
    <property type="entry name" value="SusC_RagA_signa"/>
    <property type="match status" value="1"/>
</dbReference>
<comment type="subcellular location">
    <subcellularLocation>
        <location evidence="1 7">Cell outer membrane</location>
        <topology evidence="1 7">Multi-pass membrane protein</topology>
    </subcellularLocation>
</comment>
<dbReference type="Gene3D" id="2.170.130.10">
    <property type="entry name" value="TonB-dependent receptor, plug domain"/>
    <property type="match status" value="1"/>
</dbReference>
<dbReference type="Gene3D" id="2.40.170.20">
    <property type="entry name" value="TonB-dependent receptor, beta-barrel domain"/>
    <property type="match status" value="1"/>
</dbReference>